<gene>
    <name evidence="1" type="ORF">JG688_00016100</name>
</gene>
<name>A0A8J5IUQ4_9STRA</name>
<evidence type="ECO:0000313" key="2">
    <source>
        <dbReference type="Proteomes" id="UP000709295"/>
    </source>
</evidence>
<comment type="caution">
    <text evidence="1">The sequence shown here is derived from an EMBL/GenBank/DDBJ whole genome shotgun (WGS) entry which is preliminary data.</text>
</comment>
<evidence type="ECO:0000313" key="1">
    <source>
        <dbReference type="EMBL" id="KAG6946316.1"/>
    </source>
</evidence>
<proteinExistence type="predicted"/>
<dbReference type="Proteomes" id="UP000709295">
    <property type="component" value="Unassembled WGS sequence"/>
</dbReference>
<dbReference type="EMBL" id="JAENGY010001902">
    <property type="protein sequence ID" value="KAG6946316.1"/>
    <property type="molecule type" value="Genomic_DNA"/>
</dbReference>
<reference evidence="1" key="1">
    <citation type="submission" date="2021-01" db="EMBL/GenBank/DDBJ databases">
        <title>Phytophthora aleatoria, a newly-described species from Pinus radiata is distinct from Phytophthora cactorum isolates based on comparative genomics.</title>
        <authorList>
            <person name="Mcdougal R."/>
            <person name="Panda P."/>
            <person name="Williams N."/>
            <person name="Studholme D.J."/>
        </authorList>
    </citation>
    <scope>NUCLEOTIDE SEQUENCE</scope>
    <source>
        <strain evidence="1">NZFS 4037</strain>
    </source>
</reference>
<protein>
    <submittedName>
        <fullName evidence="1">Uncharacterized protein</fullName>
    </submittedName>
</protein>
<dbReference type="AlphaFoldDB" id="A0A8J5IUQ4"/>
<organism evidence="1 2">
    <name type="scientific">Phytophthora aleatoria</name>
    <dbReference type="NCBI Taxonomy" id="2496075"/>
    <lineage>
        <taxon>Eukaryota</taxon>
        <taxon>Sar</taxon>
        <taxon>Stramenopiles</taxon>
        <taxon>Oomycota</taxon>
        <taxon>Peronosporomycetes</taxon>
        <taxon>Peronosporales</taxon>
        <taxon>Peronosporaceae</taxon>
        <taxon>Phytophthora</taxon>
    </lineage>
</organism>
<keyword evidence="2" id="KW-1185">Reference proteome</keyword>
<sequence>MNNHLASCPRLVTVIGRIAAQETLECRSDDGTWISSSIVEKLKAKKYPSVSRAERQVIDEAFASAVHRAGTSSLQGVPEHILFPVLEDD</sequence>
<accession>A0A8J5IUQ4</accession>